<dbReference type="InterPro" id="IPR042234">
    <property type="entry name" value="WDFY1/WDFY2"/>
</dbReference>
<accession>A0A8S1MZH1</accession>
<proteinExistence type="predicted"/>
<dbReference type="AlphaFoldDB" id="A0A8S1MZH1"/>
<protein>
    <recommendedName>
        <fullName evidence="2">PX domain-containing protein</fullName>
    </recommendedName>
</protein>
<evidence type="ECO:0000256" key="1">
    <source>
        <dbReference type="PROSITE-ProRule" id="PRU00221"/>
    </source>
</evidence>
<dbReference type="InterPro" id="IPR001680">
    <property type="entry name" value="WD40_rpt"/>
</dbReference>
<dbReference type="CDD" id="cd06093">
    <property type="entry name" value="PX_domain"/>
    <property type="match status" value="1"/>
</dbReference>
<comment type="caution">
    <text evidence="3">The sequence shown here is derived from an EMBL/GenBank/DDBJ whole genome shotgun (WGS) entry which is preliminary data.</text>
</comment>
<organism evidence="3 4">
    <name type="scientific">Paramecium sonneborni</name>
    <dbReference type="NCBI Taxonomy" id="65129"/>
    <lineage>
        <taxon>Eukaryota</taxon>
        <taxon>Sar</taxon>
        <taxon>Alveolata</taxon>
        <taxon>Ciliophora</taxon>
        <taxon>Intramacronucleata</taxon>
        <taxon>Oligohymenophorea</taxon>
        <taxon>Peniculida</taxon>
        <taxon>Parameciidae</taxon>
        <taxon>Paramecium</taxon>
    </lineage>
</organism>
<feature type="domain" description="PX" evidence="2">
    <location>
        <begin position="5"/>
        <end position="119"/>
    </location>
</feature>
<dbReference type="SMART" id="SM00320">
    <property type="entry name" value="WD40"/>
    <property type="match status" value="2"/>
</dbReference>
<keyword evidence="4" id="KW-1185">Reference proteome</keyword>
<dbReference type="GO" id="GO:0035091">
    <property type="term" value="F:phosphatidylinositol binding"/>
    <property type="evidence" value="ECO:0007669"/>
    <property type="project" value="InterPro"/>
</dbReference>
<reference evidence="3" key="1">
    <citation type="submission" date="2021-01" db="EMBL/GenBank/DDBJ databases">
        <authorList>
            <consortium name="Genoscope - CEA"/>
            <person name="William W."/>
        </authorList>
    </citation>
    <scope>NUCLEOTIDE SEQUENCE</scope>
</reference>
<gene>
    <name evidence="3" type="ORF">PSON_ATCC_30995.1.T0430139</name>
</gene>
<dbReference type="Proteomes" id="UP000692954">
    <property type="component" value="Unassembled WGS sequence"/>
</dbReference>
<evidence type="ECO:0000259" key="2">
    <source>
        <dbReference type="PROSITE" id="PS50195"/>
    </source>
</evidence>
<feature type="repeat" description="WD" evidence="1">
    <location>
        <begin position="430"/>
        <end position="463"/>
    </location>
</feature>
<dbReference type="Pfam" id="PF00787">
    <property type="entry name" value="PX"/>
    <property type="match status" value="1"/>
</dbReference>
<keyword evidence="1" id="KW-0853">WD repeat</keyword>
<dbReference type="PROSITE" id="PS50195">
    <property type="entry name" value="PX"/>
    <property type="match status" value="1"/>
</dbReference>
<dbReference type="GO" id="GO:0005769">
    <property type="term" value="C:early endosome"/>
    <property type="evidence" value="ECO:0007669"/>
    <property type="project" value="TreeGrafter"/>
</dbReference>
<dbReference type="OrthoDB" id="10254720at2759"/>
<evidence type="ECO:0000313" key="3">
    <source>
        <dbReference type="EMBL" id="CAD8082335.1"/>
    </source>
</evidence>
<evidence type="ECO:0000313" key="4">
    <source>
        <dbReference type="Proteomes" id="UP000692954"/>
    </source>
</evidence>
<dbReference type="InterPro" id="IPR024977">
    <property type="entry name" value="Apc4-like_WD40_dom"/>
</dbReference>
<dbReference type="EMBL" id="CAJJDN010000043">
    <property type="protein sequence ID" value="CAD8082335.1"/>
    <property type="molecule type" value="Genomic_DNA"/>
</dbReference>
<sequence>METQQKQLDVSVFSYKPDLNDKSKIKYNISITFDNQSWIITKRYSEFDDLQKQLKICFRNQLPELPKKTYTSFLLSKTHDDIEQRRIGLDKYLKMLTQKKEILSSNQMKEFLQLEEHAKILVVNEPQIVHEFSGFLHGIRDFNLCVGQGILYVVNSDYSIFNRLDAYLQNMKGPWEKEDGKQTVMPVGCIECWTESQDGIYTRQWAKMYNSQAICCFWDPSAFVLLVGLDSGSINYLKVPYSLGFKRCENDTEIEQHSSRVTGLYFDNERSLIHSVSKDQRYKIRNTVKSILIYDNEISPYELTDIVVSKSRKKSFVSDKNGFIYMFNINEDKVVQLNMININIRLLKCLKLDSNQNLLMAMGQENGEIIMIDIGPVNCEKQLQQINQLNTQIKGYRYCYSYKRKELFVGTIEGTIQFWDLNTKQLIYVIKAHDSEITQMQWIEEDQHLLTSSRDKEIKTWKLPQNWRDKPVI</sequence>
<name>A0A8S1MZH1_9CILI</name>
<dbReference type="PANTHER" id="PTHR46189">
    <property type="entry name" value="LD41958P"/>
    <property type="match status" value="1"/>
</dbReference>
<dbReference type="InterPro" id="IPR001683">
    <property type="entry name" value="PX_dom"/>
</dbReference>
<dbReference type="PANTHER" id="PTHR46189:SF1">
    <property type="entry name" value="LD41958P"/>
    <property type="match status" value="1"/>
</dbReference>
<dbReference type="PROSITE" id="PS50082">
    <property type="entry name" value="WD_REPEATS_2"/>
    <property type="match status" value="1"/>
</dbReference>
<dbReference type="PROSITE" id="PS50294">
    <property type="entry name" value="WD_REPEATS_REGION"/>
    <property type="match status" value="1"/>
</dbReference>
<dbReference type="Pfam" id="PF12894">
    <property type="entry name" value="ANAPC4_WD40"/>
    <property type="match status" value="1"/>
</dbReference>
<dbReference type="SMART" id="SM00312">
    <property type="entry name" value="PX"/>
    <property type="match status" value="1"/>
</dbReference>